<comment type="caution">
    <text evidence="4">The sequence shown here is derived from an EMBL/GenBank/DDBJ whole genome shotgun (WGS) entry which is preliminary data.</text>
</comment>
<dbReference type="PROSITE" id="PS50075">
    <property type="entry name" value="CARRIER"/>
    <property type="match status" value="1"/>
</dbReference>
<sequence length="212" mass="23774">MAKQDSWKGLATSFAQVQVFLANLAAISVATIPSETSLADLGIDSLLAIELLSEIKTNFGVTILTEEFQGFQDFFQLPRVSRHCLCFQLAVSLHRSHKMKGKDITVLPQSLPLTEPTPATYLIVKGRLFRALGRITDFNCTPNTTSYDTVLEIDHAFFEAYQNFPQHMKVLLVVDSGSHVRNMPNFSNVSLLGMYYKDMYTTSPIFSQGNRR</sequence>
<keyword evidence="1" id="KW-0596">Phosphopantetheine</keyword>
<dbReference type="Proteomes" id="UP000829685">
    <property type="component" value="Unassembled WGS sequence"/>
</dbReference>
<feature type="domain" description="Carrier" evidence="3">
    <location>
        <begin position="11"/>
        <end position="91"/>
    </location>
</feature>
<accession>A0A9P9WRZ1</accession>
<keyword evidence="5" id="KW-1185">Reference proteome</keyword>
<dbReference type="InterPro" id="IPR036736">
    <property type="entry name" value="ACP-like_sf"/>
</dbReference>
<dbReference type="SUPFAM" id="SSF47336">
    <property type="entry name" value="ACP-like"/>
    <property type="match status" value="1"/>
</dbReference>
<evidence type="ECO:0000256" key="2">
    <source>
        <dbReference type="ARBA" id="ARBA00022553"/>
    </source>
</evidence>
<dbReference type="EMBL" id="JAFIMR010000006">
    <property type="protein sequence ID" value="KAI1877314.1"/>
    <property type="molecule type" value="Genomic_DNA"/>
</dbReference>
<dbReference type="Pfam" id="PF00550">
    <property type="entry name" value="PP-binding"/>
    <property type="match status" value="1"/>
</dbReference>
<reference evidence="4" key="1">
    <citation type="submission" date="2021-03" db="EMBL/GenBank/DDBJ databases">
        <title>Revisited historic fungal species revealed as producer of novel bioactive compounds through whole genome sequencing and comparative genomics.</title>
        <authorList>
            <person name="Vignolle G.A."/>
            <person name="Hochenegger N."/>
            <person name="Mach R.L."/>
            <person name="Mach-Aigner A.R."/>
            <person name="Javad Rahimi M."/>
            <person name="Salim K.A."/>
            <person name="Chan C.M."/>
            <person name="Lim L.B.L."/>
            <person name="Cai F."/>
            <person name="Druzhinina I.S."/>
            <person name="U'Ren J.M."/>
            <person name="Derntl C."/>
        </authorList>
    </citation>
    <scope>NUCLEOTIDE SEQUENCE</scope>
    <source>
        <strain evidence="4">TUCIM 5799</strain>
    </source>
</reference>
<name>A0A9P9WRZ1_9PEZI</name>
<organism evidence="4 5">
    <name type="scientific">Neoarthrinium moseri</name>
    <dbReference type="NCBI Taxonomy" id="1658444"/>
    <lineage>
        <taxon>Eukaryota</taxon>
        <taxon>Fungi</taxon>
        <taxon>Dikarya</taxon>
        <taxon>Ascomycota</taxon>
        <taxon>Pezizomycotina</taxon>
        <taxon>Sordariomycetes</taxon>
        <taxon>Xylariomycetidae</taxon>
        <taxon>Amphisphaeriales</taxon>
        <taxon>Apiosporaceae</taxon>
        <taxon>Neoarthrinium</taxon>
    </lineage>
</organism>
<evidence type="ECO:0000313" key="4">
    <source>
        <dbReference type="EMBL" id="KAI1877314.1"/>
    </source>
</evidence>
<evidence type="ECO:0000313" key="5">
    <source>
        <dbReference type="Proteomes" id="UP000829685"/>
    </source>
</evidence>
<dbReference type="PROSITE" id="PS00012">
    <property type="entry name" value="PHOSPHOPANTETHEINE"/>
    <property type="match status" value="1"/>
</dbReference>
<dbReference type="InterPro" id="IPR009081">
    <property type="entry name" value="PP-bd_ACP"/>
</dbReference>
<keyword evidence="2" id="KW-0597">Phosphoprotein</keyword>
<proteinExistence type="predicted"/>
<evidence type="ECO:0000256" key="1">
    <source>
        <dbReference type="ARBA" id="ARBA00022450"/>
    </source>
</evidence>
<protein>
    <recommendedName>
        <fullName evidence="3">Carrier domain-containing protein</fullName>
    </recommendedName>
</protein>
<dbReference type="AlphaFoldDB" id="A0A9P9WRZ1"/>
<dbReference type="Gene3D" id="1.10.1200.10">
    <property type="entry name" value="ACP-like"/>
    <property type="match status" value="1"/>
</dbReference>
<dbReference type="InterPro" id="IPR006162">
    <property type="entry name" value="Ppantetheine_attach_site"/>
</dbReference>
<gene>
    <name evidence="4" type="ORF">JX265_003322</name>
</gene>
<evidence type="ECO:0000259" key="3">
    <source>
        <dbReference type="PROSITE" id="PS50075"/>
    </source>
</evidence>